<dbReference type="WBParaSite" id="nRc.2.0.1.t29522-RA">
    <property type="protein sequence ID" value="nRc.2.0.1.t29522-RA"/>
    <property type="gene ID" value="nRc.2.0.1.g29522"/>
</dbReference>
<proteinExistence type="predicted"/>
<sequence length="64" mass="7759">MDKRWYLKNVEWKKLKPNTSLFLRSSIKRQLCRQIKNVIKWRVAQLFCDTSLCGIYIYATIFSD</sequence>
<name>A0A915JUQ2_ROMCU</name>
<accession>A0A915JUQ2</accession>
<organism evidence="1 2">
    <name type="scientific">Romanomermis culicivorax</name>
    <name type="common">Nematode worm</name>
    <dbReference type="NCBI Taxonomy" id="13658"/>
    <lineage>
        <taxon>Eukaryota</taxon>
        <taxon>Metazoa</taxon>
        <taxon>Ecdysozoa</taxon>
        <taxon>Nematoda</taxon>
        <taxon>Enoplea</taxon>
        <taxon>Dorylaimia</taxon>
        <taxon>Mermithida</taxon>
        <taxon>Mermithoidea</taxon>
        <taxon>Mermithidae</taxon>
        <taxon>Romanomermis</taxon>
    </lineage>
</organism>
<evidence type="ECO:0000313" key="1">
    <source>
        <dbReference type="Proteomes" id="UP000887565"/>
    </source>
</evidence>
<dbReference type="AlphaFoldDB" id="A0A915JUQ2"/>
<reference evidence="2" key="1">
    <citation type="submission" date="2022-11" db="UniProtKB">
        <authorList>
            <consortium name="WormBaseParasite"/>
        </authorList>
    </citation>
    <scope>IDENTIFICATION</scope>
</reference>
<evidence type="ECO:0000313" key="2">
    <source>
        <dbReference type="WBParaSite" id="nRc.2.0.1.t29522-RA"/>
    </source>
</evidence>
<keyword evidence="1" id="KW-1185">Reference proteome</keyword>
<protein>
    <submittedName>
        <fullName evidence="2">Uncharacterized protein</fullName>
    </submittedName>
</protein>
<dbReference type="Proteomes" id="UP000887565">
    <property type="component" value="Unplaced"/>
</dbReference>